<evidence type="ECO:0000256" key="4">
    <source>
        <dbReference type="ARBA" id="ARBA00022723"/>
    </source>
</evidence>
<dbReference type="GO" id="GO:0016491">
    <property type="term" value="F:oxidoreductase activity"/>
    <property type="evidence" value="ECO:0007669"/>
    <property type="project" value="UniProtKB-KW"/>
</dbReference>
<evidence type="ECO:0000256" key="7">
    <source>
        <dbReference type="ARBA" id="ARBA00023004"/>
    </source>
</evidence>
<evidence type="ECO:0000313" key="14">
    <source>
        <dbReference type="Proteomes" id="UP001359886"/>
    </source>
</evidence>
<accession>A0AAW9RP87</accession>
<keyword evidence="8" id="KW-0350">Heme biosynthesis</keyword>
<keyword evidence="7" id="KW-0408">Iron</keyword>
<keyword evidence="4" id="KW-0479">Metal-binding</keyword>
<feature type="transmembrane region" description="Helical" evidence="12">
    <location>
        <begin position="166"/>
        <end position="184"/>
    </location>
</feature>
<keyword evidence="3 12" id="KW-0812">Transmembrane</keyword>
<dbReference type="GO" id="GO:0016020">
    <property type="term" value="C:membrane"/>
    <property type="evidence" value="ECO:0007669"/>
    <property type="project" value="UniProtKB-SubCell"/>
</dbReference>
<reference evidence="13 14" key="1">
    <citation type="submission" date="2024-02" db="EMBL/GenBank/DDBJ databases">
        <title>A novel Wenzhouxiangellaceae bacterium, isolated from coastal sediments.</title>
        <authorList>
            <person name="Du Z.-J."/>
            <person name="Ye Y.-Q."/>
            <person name="Zhang X.-Y."/>
        </authorList>
    </citation>
    <scope>NUCLEOTIDE SEQUENCE [LARGE SCALE GENOMIC DNA]</scope>
    <source>
        <strain evidence="13 14">CH-27</strain>
    </source>
</reference>
<keyword evidence="6" id="KW-0560">Oxidoreductase</keyword>
<evidence type="ECO:0000256" key="11">
    <source>
        <dbReference type="ARBA" id="ARBA00023444"/>
    </source>
</evidence>
<name>A0AAW9RP87_9GAMM</name>
<feature type="transmembrane region" description="Helical" evidence="12">
    <location>
        <begin position="80"/>
        <end position="100"/>
    </location>
</feature>
<evidence type="ECO:0000256" key="10">
    <source>
        <dbReference type="ARBA" id="ARBA00023157"/>
    </source>
</evidence>
<dbReference type="PANTHER" id="PTHR35457">
    <property type="entry name" value="HEME A SYNTHASE"/>
    <property type="match status" value="1"/>
</dbReference>
<evidence type="ECO:0000256" key="6">
    <source>
        <dbReference type="ARBA" id="ARBA00023002"/>
    </source>
</evidence>
<dbReference type="AlphaFoldDB" id="A0AAW9RP87"/>
<evidence type="ECO:0000256" key="5">
    <source>
        <dbReference type="ARBA" id="ARBA00022989"/>
    </source>
</evidence>
<sequence>MKTLAGFSLILVIVLVSLSAYLRLAHSGIGCADWPACYGLIGTPAAGADPAGLPSAAQAGSAYRNLLERSGESMAWATPLHRLVASVLGLAIVFLNMLAWRQGRHRVIALILLGLTVWLALLGIRSGSLHDPAVVMGNLAGGFAMLALIGWLRFRLAGPHPVVRSTPPWLTASAIALLSVQIILGGLTSANFAATACSTLPDCHGGWWPGPELGEAMDLSRHHEVTPSGRAVGGPERIAIHRAHRIGALLAGFAALLAGLLACRHRRARVTGGLITLLAVAEFGVGVASVRLDLPIGLAVAHNWLAGLLLLGLLWLLVITTRADSTRSAPA</sequence>
<dbReference type="PANTHER" id="PTHR35457:SF1">
    <property type="entry name" value="HEME A SYNTHASE"/>
    <property type="match status" value="1"/>
</dbReference>
<comment type="pathway">
    <text evidence="11">Porphyrin-containing compound metabolism.</text>
</comment>
<evidence type="ECO:0000256" key="8">
    <source>
        <dbReference type="ARBA" id="ARBA00023133"/>
    </source>
</evidence>
<feature type="transmembrane region" description="Helical" evidence="12">
    <location>
        <begin position="246"/>
        <end position="263"/>
    </location>
</feature>
<evidence type="ECO:0000256" key="12">
    <source>
        <dbReference type="SAM" id="Phobius"/>
    </source>
</evidence>
<evidence type="ECO:0000256" key="1">
    <source>
        <dbReference type="ARBA" id="ARBA00004141"/>
    </source>
</evidence>
<dbReference type="Proteomes" id="UP001359886">
    <property type="component" value="Unassembled WGS sequence"/>
</dbReference>
<proteinExistence type="predicted"/>
<keyword evidence="9 12" id="KW-0472">Membrane</keyword>
<evidence type="ECO:0000313" key="13">
    <source>
        <dbReference type="EMBL" id="MEJ8569351.1"/>
    </source>
</evidence>
<keyword evidence="5 12" id="KW-1133">Transmembrane helix</keyword>
<protein>
    <submittedName>
        <fullName evidence="13">COX15/CtaA family protein</fullName>
    </submittedName>
</protein>
<keyword evidence="10" id="KW-1015">Disulfide bond</keyword>
<comment type="caution">
    <text evidence="13">The sequence shown here is derived from an EMBL/GenBank/DDBJ whole genome shotgun (WGS) entry which is preliminary data.</text>
</comment>
<feature type="transmembrane region" description="Helical" evidence="12">
    <location>
        <begin position="133"/>
        <end position="154"/>
    </location>
</feature>
<dbReference type="InterPro" id="IPR050450">
    <property type="entry name" value="COX15/CtaA_HemeA_synthase"/>
</dbReference>
<dbReference type="Pfam" id="PF02628">
    <property type="entry name" value="COX15-CtaA"/>
    <property type="match status" value="1"/>
</dbReference>
<evidence type="ECO:0000256" key="2">
    <source>
        <dbReference type="ARBA" id="ARBA00022475"/>
    </source>
</evidence>
<organism evidence="13 14">
    <name type="scientific">Elongatibacter sediminis</name>
    <dbReference type="NCBI Taxonomy" id="3119006"/>
    <lineage>
        <taxon>Bacteria</taxon>
        <taxon>Pseudomonadati</taxon>
        <taxon>Pseudomonadota</taxon>
        <taxon>Gammaproteobacteria</taxon>
        <taxon>Chromatiales</taxon>
        <taxon>Wenzhouxiangellaceae</taxon>
        <taxon>Elongatibacter</taxon>
    </lineage>
</organism>
<feature type="transmembrane region" description="Helical" evidence="12">
    <location>
        <begin position="270"/>
        <end position="290"/>
    </location>
</feature>
<feature type="transmembrane region" description="Helical" evidence="12">
    <location>
        <begin position="296"/>
        <end position="318"/>
    </location>
</feature>
<dbReference type="RefSeq" id="WP_354696674.1">
    <property type="nucleotide sequence ID" value="NZ_JAZHOG010000013.1"/>
</dbReference>
<dbReference type="GO" id="GO:0006784">
    <property type="term" value="P:heme A biosynthetic process"/>
    <property type="evidence" value="ECO:0007669"/>
    <property type="project" value="InterPro"/>
</dbReference>
<comment type="subcellular location">
    <subcellularLocation>
        <location evidence="1">Membrane</location>
        <topology evidence="1">Multi-pass membrane protein</topology>
    </subcellularLocation>
</comment>
<dbReference type="InterPro" id="IPR003780">
    <property type="entry name" value="COX15/CtaA_fam"/>
</dbReference>
<evidence type="ECO:0000256" key="3">
    <source>
        <dbReference type="ARBA" id="ARBA00022692"/>
    </source>
</evidence>
<dbReference type="GO" id="GO:0046872">
    <property type="term" value="F:metal ion binding"/>
    <property type="evidence" value="ECO:0007669"/>
    <property type="project" value="UniProtKB-KW"/>
</dbReference>
<gene>
    <name evidence="13" type="ORF">V3330_17125</name>
</gene>
<evidence type="ECO:0000256" key="9">
    <source>
        <dbReference type="ARBA" id="ARBA00023136"/>
    </source>
</evidence>
<dbReference type="EMBL" id="JAZHOG010000013">
    <property type="protein sequence ID" value="MEJ8569351.1"/>
    <property type="molecule type" value="Genomic_DNA"/>
</dbReference>
<keyword evidence="2" id="KW-1003">Cell membrane</keyword>
<feature type="transmembrane region" description="Helical" evidence="12">
    <location>
        <begin position="107"/>
        <end position="127"/>
    </location>
</feature>
<keyword evidence="14" id="KW-1185">Reference proteome</keyword>